<evidence type="ECO:0000256" key="2">
    <source>
        <dbReference type="ARBA" id="ARBA00022475"/>
    </source>
</evidence>
<feature type="transmembrane region" description="Helical" evidence="6">
    <location>
        <begin position="144"/>
        <end position="164"/>
    </location>
</feature>
<keyword evidence="2" id="KW-1003">Cell membrane</keyword>
<keyword evidence="5 6" id="KW-0472">Membrane</keyword>
<feature type="transmembrane region" description="Helical" evidence="6">
    <location>
        <begin position="204"/>
        <end position="221"/>
    </location>
</feature>
<accession>A0A382DMW9</accession>
<protein>
    <recommendedName>
        <fullName evidence="7">EamA domain-containing protein</fullName>
    </recommendedName>
</protein>
<name>A0A382DMW9_9ZZZZ</name>
<dbReference type="PANTHER" id="PTHR42920">
    <property type="entry name" value="OS03G0707200 PROTEIN-RELATED"/>
    <property type="match status" value="1"/>
</dbReference>
<evidence type="ECO:0000256" key="5">
    <source>
        <dbReference type="ARBA" id="ARBA00023136"/>
    </source>
</evidence>
<feature type="domain" description="EamA" evidence="7">
    <location>
        <begin position="1"/>
        <end position="132"/>
    </location>
</feature>
<dbReference type="AlphaFoldDB" id="A0A382DMW9"/>
<feature type="transmembrane region" description="Helical" evidence="6">
    <location>
        <begin position="115"/>
        <end position="132"/>
    </location>
</feature>
<dbReference type="SUPFAM" id="SSF103481">
    <property type="entry name" value="Multidrug resistance efflux transporter EmrE"/>
    <property type="match status" value="1"/>
</dbReference>
<evidence type="ECO:0000259" key="7">
    <source>
        <dbReference type="Pfam" id="PF00892"/>
    </source>
</evidence>
<dbReference type="EMBL" id="UINC01040234">
    <property type="protein sequence ID" value="SVB39820.1"/>
    <property type="molecule type" value="Genomic_DNA"/>
</dbReference>
<feature type="transmembrane region" description="Helical" evidence="6">
    <location>
        <begin position="171"/>
        <end position="192"/>
    </location>
</feature>
<dbReference type="Pfam" id="PF00892">
    <property type="entry name" value="EamA"/>
    <property type="match status" value="2"/>
</dbReference>
<sequence>MLLASFIWGTAFVSQTTGMGAIGPFTFSFARFFFALLTVLPLAIYFERHNIKKIFSNNKLLLLCCATGFALFVGMGLQQYALQKSQISNAAFLSTLYVPFVGIISRIVFKKQLHWVLWIAILLCLYGSYLLSSNQSLDIQKSDSLLFIAAFFFAIHIILIDIFMKELNSPFIYGSCQYFLVFLFSLVVALIVETPKIANIQIEWFEILYTGILSAGVGYTLQIIAQHKANPAPAAIILSMESV</sequence>
<evidence type="ECO:0000256" key="4">
    <source>
        <dbReference type="ARBA" id="ARBA00022989"/>
    </source>
</evidence>
<dbReference type="GO" id="GO:0005886">
    <property type="term" value="C:plasma membrane"/>
    <property type="evidence" value="ECO:0007669"/>
    <property type="project" value="UniProtKB-SubCell"/>
</dbReference>
<dbReference type="InterPro" id="IPR037185">
    <property type="entry name" value="EmrE-like"/>
</dbReference>
<comment type="subcellular location">
    <subcellularLocation>
        <location evidence="1">Cell membrane</location>
        <topology evidence="1">Multi-pass membrane protein</topology>
    </subcellularLocation>
</comment>
<feature type="domain" description="EamA" evidence="7">
    <location>
        <begin position="143"/>
        <end position="243"/>
    </location>
</feature>
<feature type="non-terminal residue" evidence="8">
    <location>
        <position position="243"/>
    </location>
</feature>
<dbReference type="PANTHER" id="PTHR42920:SF5">
    <property type="entry name" value="EAMA DOMAIN-CONTAINING PROTEIN"/>
    <property type="match status" value="1"/>
</dbReference>
<reference evidence="8" key="1">
    <citation type="submission" date="2018-05" db="EMBL/GenBank/DDBJ databases">
        <authorList>
            <person name="Lanie J.A."/>
            <person name="Ng W.-L."/>
            <person name="Kazmierczak K.M."/>
            <person name="Andrzejewski T.M."/>
            <person name="Davidsen T.M."/>
            <person name="Wayne K.J."/>
            <person name="Tettelin H."/>
            <person name="Glass J.I."/>
            <person name="Rusch D."/>
            <person name="Podicherti R."/>
            <person name="Tsui H.-C.T."/>
            <person name="Winkler M.E."/>
        </authorList>
    </citation>
    <scope>NUCLEOTIDE SEQUENCE</scope>
</reference>
<keyword evidence="3 6" id="KW-0812">Transmembrane</keyword>
<gene>
    <name evidence="8" type="ORF">METZ01_LOCUS192674</name>
</gene>
<dbReference type="InterPro" id="IPR051258">
    <property type="entry name" value="Diverse_Substrate_Transporter"/>
</dbReference>
<organism evidence="8">
    <name type="scientific">marine metagenome</name>
    <dbReference type="NCBI Taxonomy" id="408172"/>
    <lineage>
        <taxon>unclassified sequences</taxon>
        <taxon>metagenomes</taxon>
        <taxon>ecological metagenomes</taxon>
    </lineage>
</organism>
<proteinExistence type="predicted"/>
<evidence type="ECO:0000256" key="3">
    <source>
        <dbReference type="ARBA" id="ARBA00022692"/>
    </source>
</evidence>
<feature type="transmembrane region" description="Helical" evidence="6">
    <location>
        <begin position="87"/>
        <end position="108"/>
    </location>
</feature>
<evidence type="ECO:0000256" key="1">
    <source>
        <dbReference type="ARBA" id="ARBA00004651"/>
    </source>
</evidence>
<feature type="transmembrane region" description="Helical" evidence="6">
    <location>
        <begin position="60"/>
        <end position="81"/>
    </location>
</feature>
<feature type="transmembrane region" description="Helical" evidence="6">
    <location>
        <begin position="30"/>
        <end position="48"/>
    </location>
</feature>
<keyword evidence="4 6" id="KW-1133">Transmembrane helix</keyword>
<dbReference type="InterPro" id="IPR000620">
    <property type="entry name" value="EamA_dom"/>
</dbReference>
<evidence type="ECO:0000313" key="8">
    <source>
        <dbReference type="EMBL" id="SVB39820.1"/>
    </source>
</evidence>
<evidence type="ECO:0000256" key="6">
    <source>
        <dbReference type="SAM" id="Phobius"/>
    </source>
</evidence>